<dbReference type="GO" id="GO:0035861">
    <property type="term" value="C:site of double-strand break"/>
    <property type="evidence" value="ECO:0007669"/>
    <property type="project" value="TreeGrafter"/>
</dbReference>
<keyword evidence="1" id="KW-0489">Methyltransferase</keyword>
<protein>
    <submittedName>
        <fullName evidence="1">Histone-lysine N-methyltransferase SETMAR</fullName>
    </submittedName>
</protein>
<dbReference type="GO" id="GO:0042800">
    <property type="term" value="F:histone H3K4 methyltransferase activity"/>
    <property type="evidence" value="ECO:0007669"/>
    <property type="project" value="TreeGrafter"/>
</dbReference>
<dbReference type="GO" id="GO:0044547">
    <property type="term" value="F:DNA topoisomerase binding"/>
    <property type="evidence" value="ECO:0007669"/>
    <property type="project" value="TreeGrafter"/>
</dbReference>
<comment type="caution">
    <text evidence="1">The sequence shown here is derived from an EMBL/GenBank/DDBJ whole genome shotgun (WGS) entry which is preliminary data.</text>
</comment>
<dbReference type="GO" id="GO:0046975">
    <property type="term" value="F:histone H3K36 methyltransferase activity"/>
    <property type="evidence" value="ECO:0007669"/>
    <property type="project" value="TreeGrafter"/>
</dbReference>
<dbReference type="GO" id="GO:0015074">
    <property type="term" value="P:DNA integration"/>
    <property type="evidence" value="ECO:0007669"/>
    <property type="project" value="TreeGrafter"/>
</dbReference>
<gene>
    <name evidence="1" type="primary">SETMAR</name>
    <name evidence="1" type="ORF">EVAR_88150_1</name>
</gene>
<dbReference type="GO" id="GO:0003697">
    <property type="term" value="F:single-stranded DNA binding"/>
    <property type="evidence" value="ECO:0007669"/>
    <property type="project" value="TreeGrafter"/>
</dbReference>
<dbReference type="EMBL" id="BGZK01000619">
    <property type="protein sequence ID" value="GBP53266.1"/>
    <property type="molecule type" value="Genomic_DNA"/>
</dbReference>
<sequence>MRVAARLRHISPAAARASSRSHSAARPATGYFVYYKFNNKRWPPRTSLATQQIVREFGWEVLMHPHYSSDLTPSDFHLFQCLQNSLGKVRLTSREDC</sequence>
<keyword evidence="1" id="KW-0808">Transferase</keyword>
<accession>A0A4C1WP59</accession>
<keyword evidence="2" id="KW-1185">Reference proteome</keyword>
<dbReference type="InterPro" id="IPR036397">
    <property type="entry name" value="RNaseH_sf"/>
</dbReference>
<dbReference type="Proteomes" id="UP000299102">
    <property type="component" value="Unassembled WGS sequence"/>
</dbReference>
<dbReference type="Gene3D" id="3.30.420.10">
    <property type="entry name" value="Ribonuclease H-like superfamily/Ribonuclease H"/>
    <property type="match status" value="1"/>
</dbReference>
<reference evidence="1 2" key="1">
    <citation type="journal article" date="2019" name="Commun. Biol.">
        <title>The bagworm genome reveals a unique fibroin gene that provides high tensile strength.</title>
        <authorList>
            <person name="Kono N."/>
            <person name="Nakamura H."/>
            <person name="Ohtoshi R."/>
            <person name="Tomita M."/>
            <person name="Numata K."/>
            <person name="Arakawa K."/>
        </authorList>
    </citation>
    <scope>NUCLEOTIDE SEQUENCE [LARGE SCALE GENOMIC DNA]</scope>
</reference>
<dbReference type="GO" id="GO:0003690">
    <property type="term" value="F:double-stranded DNA binding"/>
    <property type="evidence" value="ECO:0007669"/>
    <property type="project" value="TreeGrafter"/>
</dbReference>
<dbReference type="InterPro" id="IPR052709">
    <property type="entry name" value="Transposase-MT_Hybrid"/>
</dbReference>
<dbReference type="PANTHER" id="PTHR46060">
    <property type="entry name" value="MARINER MOS1 TRANSPOSASE-LIKE PROTEIN"/>
    <property type="match status" value="1"/>
</dbReference>
<dbReference type="GO" id="GO:0000014">
    <property type="term" value="F:single-stranded DNA endodeoxyribonuclease activity"/>
    <property type="evidence" value="ECO:0007669"/>
    <property type="project" value="TreeGrafter"/>
</dbReference>
<name>A0A4C1WP59_EUMVA</name>
<dbReference type="GO" id="GO:0032259">
    <property type="term" value="P:methylation"/>
    <property type="evidence" value="ECO:0007669"/>
    <property type="project" value="UniProtKB-KW"/>
</dbReference>
<dbReference type="GO" id="GO:0031297">
    <property type="term" value="P:replication fork processing"/>
    <property type="evidence" value="ECO:0007669"/>
    <property type="project" value="TreeGrafter"/>
</dbReference>
<evidence type="ECO:0000313" key="1">
    <source>
        <dbReference type="EMBL" id="GBP53266.1"/>
    </source>
</evidence>
<dbReference type="GO" id="GO:0000729">
    <property type="term" value="P:DNA double-strand break processing"/>
    <property type="evidence" value="ECO:0007669"/>
    <property type="project" value="TreeGrafter"/>
</dbReference>
<dbReference type="AlphaFoldDB" id="A0A4C1WP59"/>
<evidence type="ECO:0000313" key="2">
    <source>
        <dbReference type="Proteomes" id="UP000299102"/>
    </source>
</evidence>
<dbReference type="GO" id="GO:0000793">
    <property type="term" value="C:condensed chromosome"/>
    <property type="evidence" value="ECO:0007669"/>
    <property type="project" value="TreeGrafter"/>
</dbReference>
<dbReference type="GO" id="GO:0006303">
    <property type="term" value="P:double-strand break repair via nonhomologous end joining"/>
    <property type="evidence" value="ECO:0007669"/>
    <property type="project" value="TreeGrafter"/>
</dbReference>
<dbReference type="GO" id="GO:0044774">
    <property type="term" value="P:mitotic DNA integrity checkpoint signaling"/>
    <property type="evidence" value="ECO:0007669"/>
    <property type="project" value="TreeGrafter"/>
</dbReference>
<organism evidence="1 2">
    <name type="scientific">Eumeta variegata</name>
    <name type="common">Bagworm moth</name>
    <name type="synonym">Eumeta japonica</name>
    <dbReference type="NCBI Taxonomy" id="151549"/>
    <lineage>
        <taxon>Eukaryota</taxon>
        <taxon>Metazoa</taxon>
        <taxon>Ecdysozoa</taxon>
        <taxon>Arthropoda</taxon>
        <taxon>Hexapoda</taxon>
        <taxon>Insecta</taxon>
        <taxon>Pterygota</taxon>
        <taxon>Neoptera</taxon>
        <taxon>Endopterygota</taxon>
        <taxon>Lepidoptera</taxon>
        <taxon>Glossata</taxon>
        <taxon>Ditrysia</taxon>
        <taxon>Tineoidea</taxon>
        <taxon>Psychidae</taxon>
        <taxon>Oiketicinae</taxon>
        <taxon>Eumeta</taxon>
    </lineage>
</organism>
<dbReference type="PANTHER" id="PTHR46060:SF2">
    <property type="entry name" value="HISTONE-LYSINE N-METHYLTRANSFERASE SETMAR"/>
    <property type="match status" value="1"/>
</dbReference>
<dbReference type="GO" id="GO:0005634">
    <property type="term" value="C:nucleus"/>
    <property type="evidence" value="ECO:0007669"/>
    <property type="project" value="TreeGrafter"/>
</dbReference>
<proteinExistence type="predicted"/>
<dbReference type="OrthoDB" id="616263at2759"/>